<evidence type="ECO:0000259" key="3">
    <source>
        <dbReference type="PROSITE" id="PS50887"/>
    </source>
</evidence>
<dbReference type="PANTHER" id="PTHR45138">
    <property type="entry name" value="REGULATORY COMPONENTS OF SENSORY TRANSDUCTION SYSTEM"/>
    <property type="match status" value="1"/>
</dbReference>
<dbReference type="EMBL" id="BMYZ01000001">
    <property type="protein sequence ID" value="GGY72843.1"/>
    <property type="molecule type" value="Genomic_DNA"/>
</dbReference>
<dbReference type="PANTHER" id="PTHR45138:SF9">
    <property type="entry name" value="DIGUANYLATE CYCLASE DGCM-RELATED"/>
    <property type="match status" value="1"/>
</dbReference>
<evidence type="ECO:0000256" key="2">
    <source>
        <dbReference type="ARBA" id="ARBA00034247"/>
    </source>
</evidence>
<protein>
    <recommendedName>
        <fullName evidence="1">diguanylate cyclase</fullName>
        <ecNumber evidence="1">2.7.7.65</ecNumber>
    </recommendedName>
</protein>
<dbReference type="InterPro" id="IPR050469">
    <property type="entry name" value="Diguanylate_Cyclase"/>
</dbReference>
<reference evidence="5" key="1">
    <citation type="journal article" date="2019" name="Int. J. Syst. Evol. Microbiol.">
        <title>The Global Catalogue of Microorganisms (GCM) 10K type strain sequencing project: providing services to taxonomists for standard genome sequencing and annotation.</title>
        <authorList>
            <consortium name="The Broad Institute Genomics Platform"/>
            <consortium name="The Broad Institute Genome Sequencing Center for Infectious Disease"/>
            <person name="Wu L."/>
            <person name="Ma J."/>
        </authorList>
    </citation>
    <scope>NUCLEOTIDE SEQUENCE [LARGE SCALE GENOMIC DNA]</scope>
    <source>
        <strain evidence="5">KCTC 32239</strain>
    </source>
</reference>
<proteinExistence type="predicted"/>
<dbReference type="InterPro" id="IPR029787">
    <property type="entry name" value="Nucleotide_cyclase"/>
</dbReference>
<dbReference type="EC" id="2.7.7.65" evidence="1"/>
<dbReference type="Gene3D" id="3.30.70.270">
    <property type="match status" value="1"/>
</dbReference>
<dbReference type="InterPro" id="IPR043128">
    <property type="entry name" value="Rev_trsase/Diguanyl_cyclase"/>
</dbReference>
<comment type="caution">
    <text evidence="4">The sequence shown here is derived from an EMBL/GenBank/DDBJ whole genome shotgun (WGS) entry which is preliminary data.</text>
</comment>
<organism evidence="4 5">
    <name type="scientific">Cellvibrio zantedeschiae</name>
    <dbReference type="NCBI Taxonomy" id="1237077"/>
    <lineage>
        <taxon>Bacteria</taxon>
        <taxon>Pseudomonadati</taxon>
        <taxon>Pseudomonadota</taxon>
        <taxon>Gammaproteobacteria</taxon>
        <taxon>Cellvibrionales</taxon>
        <taxon>Cellvibrionaceae</taxon>
        <taxon>Cellvibrio</taxon>
    </lineage>
</organism>
<dbReference type="NCBIfam" id="TIGR00254">
    <property type="entry name" value="GGDEF"/>
    <property type="match status" value="1"/>
</dbReference>
<comment type="catalytic activity">
    <reaction evidence="2">
        <text>2 GTP = 3',3'-c-di-GMP + 2 diphosphate</text>
        <dbReference type="Rhea" id="RHEA:24898"/>
        <dbReference type="ChEBI" id="CHEBI:33019"/>
        <dbReference type="ChEBI" id="CHEBI:37565"/>
        <dbReference type="ChEBI" id="CHEBI:58805"/>
        <dbReference type="EC" id="2.7.7.65"/>
    </reaction>
</comment>
<dbReference type="InterPro" id="IPR000160">
    <property type="entry name" value="GGDEF_dom"/>
</dbReference>
<evidence type="ECO:0000313" key="5">
    <source>
        <dbReference type="Proteomes" id="UP000619761"/>
    </source>
</evidence>
<sequence>MRDMTMLTGTQARPLGYSAPLTPEQEIEARAKLIQALQMSLDPNDVLAIFFKHLQAIIPMGGIQFRFPNNKDITKLGRDALHHCDYRLTTDEGYLGEIIFNRSKRFIESELTTLEILLGALVYPMRNALRHQAAMQLALLDPLTRLGNRAALDNALRRELQLAERHHHELSLLMIDVDHFKKINDQYGHTLGDQVLQEIARTIESVCRETDISFRYGGEEFVVLLRKTNEMGARTIGERLRREISTISIEKNGQSIEPTVSVGISTRASGQKEHISDLFERADEALYRAKQAGRNCVRDLSDVVTA</sequence>
<dbReference type="CDD" id="cd01949">
    <property type="entry name" value="GGDEF"/>
    <property type="match status" value="1"/>
</dbReference>
<dbReference type="SMART" id="SM00267">
    <property type="entry name" value="GGDEF"/>
    <property type="match status" value="1"/>
</dbReference>
<gene>
    <name evidence="4" type="ORF">GCM10011613_17330</name>
</gene>
<evidence type="ECO:0000256" key="1">
    <source>
        <dbReference type="ARBA" id="ARBA00012528"/>
    </source>
</evidence>
<keyword evidence="5" id="KW-1185">Reference proteome</keyword>
<dbReference type="SUPFAM" id="SSF55073">
    <property type="entry name" value="Nucleotide cyclase"/>
    <property type="match status" value="1"/>
</dbReference>
<dbReference type="Pfam" id="PF00990">
    <property type="entry name" value="GGDEF"/>
    <property type="match status" value="1"/>
</dbReference>
<feature type="domain" description="GGDEF" evidence="3">
    <location>
        <begin position="168"/>
        <end position="302"/>
    </location>
</feature>
<dbReference type="PROSITE" id="PS50887">
    <property type="entry name" value="GGDEF"/>
    <property type="match status" value="1"/>
</dbReference>
<name>A0ABQ3AZP4_9GAMM</name>
<dbReference type="Proteomes" id="UP000619761">
    <property type="component" value="Unassembled WGS sequence"/>
</dbReference>
<accession>A0ABQ3AZP4</accession>
<evidence type="ECO:0000313" key="4">
    <source>
        <dbReference type="EMBL" id="GGY72843.1"/>
    </source>
</evidence>